<evidence type="ECO:0000313" key="5">
    <source>
        <dbReference type="Proteomes" id="UP000683575"/>
    </source>
</evidence>
<organism evidence="4 5">
    <name type="scientific">Nocardioides panacis</name>
    <dbReference type="NCBI Taxonomy" id="2849501"/>
    <lineage>
        <taxon>Bacteria</taxon>
        <taxon>Bacillati</taxon>
        <taxon>Actinomycetota</taxon>
        <taxon>Actinomycetes</taxon>
        <taxon>Propionibacteriales</taxon>
        <taxon>Nocardioidaceae</taxon>
        <taxon>Nocardioides</taxon>
    </lineage>
</organism>
<dbReference type="Proteomes" id="UP000683575">
    <property type="component" value="Chromosome"/>
</dbReference>
<keyword evidence="2" id="KW-0472">Membrane</keyword>
<sequence length="738" mass="77273">MTRPVLRRAAACLLAAVLAATGTALLTPAGPATAASESANSTRSPLRVSVETMTPSVLPPSGRVTLTGQVTNRSQEDWTSLRAYLFTSRTPMTSADELAAAAATSEFEPVGERLTSDGLYDDLGDLAPGETTSYRVSVPRRSLGIGSAPGVYWIGVHVLGGSDSTGRDTVADGRARTFVPQLPQGTTPTRLALVVPVKNEVRRGAAGRLLGLPGWQRSVGTDGRLDRLLNLSGRATAPITWVVDPAVLDAVTSVAQDNPKIDPGPDGSAGGGSPSASPSPSGSTSPSAGASTDQGDAGDVSSAAEPSPQAVAARAWLEEFRRQAPTHEVTTVPYGDLDVAAALGTPLAGLYQQATDLSALAMTALGLEAGTPVVDPVSGRLPDTALRDVDPRTPVLLSESAFPRAQRTVLTRDGRAPVVRTDDEAGDGGPRPNSRYAALAMRQRLLSDAALHALSSDAARPLVVSTPPYWDPGSAWASSDFFAGLDQPWLRLTDLPSVVSGGELAPADASGERTPVYPRSERRAELPASNLQATRRLAGTGSTYGRLLPDNDTVQHVLDRVAMLASSQNVRDDPAGAVRQADSTTGYLRAQMQEVRIEGPRFVMMSGEQGPIQITLVNGLDQPVRVGIAAQTRSSGLRISRIDPVTLGPGKRTAIRLKASSNDIGVHAVTLVATDTEGNPLGSLTQLSVRTSRVSTVVWVIMAAGAVLLFLAIAVRLFRRVRRRRATHGPRLQRGVDA</sequence>
<feature type="chain" id="PRO_5037409702" description="Secreted protein" evidence="3">
    <location>
        <begin position="35"/>
        <end position="738"/>
    </location>
</feature>
<evidence type="ECO:0000256" key="3">
    <source>
        <dbReference type="SAM" id="SignalP"/>
    </source>
</evidence>
<dbReference type="Pfam" id="PF19516">
    <property type="entry name" value="DUF6049"/>
    <property type="match status" value="2"/>
</dbReference>
<protein>
    <recommendedName>
        <fullName evidence="6">Secreted protein</fullName>
    </recommendedName>
</protein>
<dbReference type="InterPro" id="IPR046112">
    <property type="entry name" value="DUF6049"/>
</dbReference>
<evidence type="ECO:0000313" key="4">
    <source>
        <dbReference type="EMBL" id="QWZ10772.1"/>
    </source>
</evidence>
<accession>A0A975T396</accession>
<dbReference type="RefSeq" id="WP_216942998.1">
    <property type="nucleotide sequence ID" value="NZ_CP077062.1"/>
</dbReference>
<keyword evidence="2" id="KW-1133">Transmembrane helix</keyword>
<keyword evidence="5" id="KW-1185">Reference proteome</keyword>
<name>A0A975T396_9ACTN</name>
<dbReference type="EMBL" id="CP077062">
    <property type="protein sequence ID" value="QWZ10772.1"/>
    <property type="molecule type" value="Genomic_DNA"/>
</dbReference>
<feature type="transmembrane region" description="Helical" evidence="2">
    <location>
        <begin position="697"/>
        <end position="718"/>
    </location>
</feature>
<dbReference type="AlphaFoldDB" id="A0A975T396"/>
<reference evidence="4" key="1">
    <citation type="submission" date="2021-06" db="EMBL/GenBank/DDBJ databases">
        <title>Complete genome sequence of Nocardioides sp. G188.</title>
        <authorList>
            <person name="Im W.-T."/>
        </authorList>
    </citation>
    <scope>NUCLEOTIDE SEQUENCE</scope>
    <source>
        <strain evidence="4">G188</strain>
    </source>
</reference>
<keyword evidence="2" id="KW-0812">Transmembrane</keyword>
<evidence type="ECO:0008006" key="6">
    <source>
        <dbReference type="Google" id="ProtNLM"/>
    </source>
</evidence>
<feature type="region of interest" description="Disordered" evidence="1">
    <location>
        <begin position="256"/>
        <end position="310"/>
    </location>
</feature>
<proteinExistence type="predicted"/>
<dbReference type="KEGG" id="nps:KRR39_20180"/>
<keyword evidence="3" id="KW-0732">Signal</keyword>
<feature type="signal peptide" evidence="3">
    <location>
        <begin position="1"/>
        <end position="34"/>
    </location>
</feature>
<feature type="compositionally biased region" description="Low complexity" evidence="1">
    <location>
        <begin position="274"/>
        <end position="292"/>
    </location>
</feature>
<evidence type="ECO:0000256" key="2">
    <source>
        <dbReference type="SAM" id="Phobius"/>
    </source>
</evidence>
<gene>
    <name evidence="4" type="ORF">KRR39_20180</name>
</gene>
<evidence type="ECO:0000256" key="1">
    <source>
        <dbReference type="SAM" id="MobiDB-lite"/>
    </source>
</evidence>
<feature type="region of interest" description="Disordered" evidence="1">
    <location>
        <begin position="503"/>
        <end position="524"/>
    </location>
</feature>